<gene>
    <name evidence="3" type="ORF">A3L14_08830</name>
    <name evidence="4" type="ORF">AMR53_11280</name>
    <name evidence="5" type="ORF">SAMN05216170_0173</name>
</gene>
<feature type="transmembrane region" description="Helical" evidence="1">
    <location>
        <begin position="35"/>
        <end position="55"/>
    </location>
</feature>
<keyword evidence="5" id="KW-0645">Protease</keyword>
<sequence>MFKMERWFKGFLLTIGLSAMVVSNKFINLGPARRFLCIGEVAFIVFAVLNLSGYSREELGLGGEFSFAKHVLFPFAFFVLPLAVVVFLPHNAMPLWKFILYFLNFLITVGLVEELLFRGLLFASLEERFGSWVALLGNSTIHWLFHFAAGINISQLIAALILSSYRLTFRRIEPLIIVHGLWDATFIALKPEFKGSSALLVLLPFWGGALLSIIVYLAEKGMEETKGDASEG</sequence>
<feature type="transmembrane region" description="Helical" evidence="1">
    <location>
        <begin position="67"/>
        <end position="88"/>
    </location>
</feature>
<dbReference type="GO" id="GO:0080120">
    <property type="term" value="P:CAAX-box protein maturation"/>
    <property type="evidence" value="ECO:0007669"/>
    <property type="project" value="UniProtKB-ARBA"/>
</dbReference>
<dbReference type="KEGG" id="ttd:A3L14_08830"/>
<dbReference type="EMBL" id="CP015105">
    <property type="protein sequence ID" value="ASJ12984.1"/>
    <property type="molecule type" value="Genomic_DNA"/>
</dbReference>
<evidence type="ECO:0000259" key="2">
    <source>
        <dbReference type="Pfam" id="PF02517"/>
    </source>
</evidence>
<evidence type="ECO:0000313" key="7">
    <source>
        <dbReference type="Proteomes" id="UP000182125"/>
    </source>
</evidence>
<feature type="domain" description="CAAX prenyl protease 2/Lysostaphin resistance protein A-like" evidence="2">
    <location>
        <begin position="96"/>
        <end position="184"/>
    </location>
</feature>
<name>A0A0Q2QNL9_9EURY</name>
<reference evidence="7" key="4">
    <citation type="submission" date="2016-10" db="EMBL/GenBank/DDBJ databases">
        <authorList>
            <person name="Varghese N."/>
            <person name="Submissions S."/>
        </authorList>
    </citation>
    <scope>NUCLEOTIDE SEQUENCE [LARGE SCALE GENOMIC DNA]</scope>
    <source>
        <strain evidence="7">OGL-20</strain>
    </source>
</reference>
<reference evidence="4 6" key="1">
    <citation type="submission" date="2015-08" db="EMBL/GenBank/DDBJ databases">
        <title>Thermococcus thioreducens DSM 14981 genome sequencing.</title>
        <authorList>
            <person name="Hong S.-J."/>
            <person name="Kim M.-C."/>
            <person name="Shin J.-H."/>
        </authorList>
    </citation>
    <scope>NUCLEOTIDE SEQUENCE [LARGE SCALE GENOMIC DNA]</scope>
    <source>
        <strain evidence="4 6">DSM 14981</strain>
    </source>
</reference>
<feature type="transmembrane region" description="Helical" evidence="1">
    <location>
        <begin position="100"/>
        <end position="123"/>
    </location>
</feature>
<dbReference type="InterPro" id="IPR003675">
    <property type="entry name" value="Rce1/LyrA-like_dom"/>
</dbReference>
<evidence type="ECO:0000256" key="1">
    <source>
        <dbReference type="SAM" id="Phobius"/>
    </source>
</evidence>
<evidence type="ECO:0000313" key="3">
    <source>
        <dbReference type="EMBL" id="ASJ12984.1"/>
    </source>
</evidence>
<evidence type="ECO:0000313" key="5">
    <source>
        <dbReference type="EMBL" id="SEV82627.1"/>
    </source>
</evidence>
<proteinExistence type="predicted"/>
<feature type="transmembrane region" description="Helical" evidence="1">
    <location>
        <begin position="6"/>
        <end position="23"/>
    </location>
</feature>
<feature type="transmembrane region" description="Helical" evidence="1">
    <location>
        <begin position="197"/>
        <end position="218"/>
    </location>
</feature>
<organism evidence="4 6">
    <name type="scientific">Thermococcus thioreducens</name>
    <dbReference type="NCBI Taxonomy" id="277988"/>
    <lineage>
        <taxon>Archaea</taxon>
        <taxon>Methanobacteriati</taxon>
        <taxon>Methanobacteriota</taxon>
        <taxon>Thermococci</taxon>
        <taxon>Thermococcales</taxon>
        <taxon>Thermococcaceae</taxon>
        <taxon>Thermococcus</taxon>
    </lineage>
</organism>
<evidence type="ECO:0000313" key="4">
    <source>
        <dbReference type="EMBL" id="KQH81469.1"/>
    </source>
</evidence>
<keyword evidence="1" id="KW-0812">Transmembrane</keyword>
<dbReference type="Pfam" id="PF02517">
    <property type="entry name" value="Rce1-like"/>
    <property type="match status" value="1"/>
</dbReference>
<evidence type="ECO:0000313" key="6">
    <source>
        <dbReference type="Proteomes" id="UP000051862"/>
    </source>
</evidence>
<dbReference type="GO" id="GO:0006508">
    <property type="term" value="P:proteolysis"/>
    <property type="evidence" value="ECO:0007669"/>
    <property type="project" value="UniProtKB-KW"/>
</dbReference>
<keyword evidence="1" id="KW-1133">Transmembrane helix</keyword>
<keyword evidence="8" id="KW-1185">Reference proteome</keyword>
<dbReference type="GeneID" id="33334525"/>
<reference evidence="5" key="3">
    <citation type="submission" date="2016-10" db="EMBL/GenBank/DDBJ databases">
        <authorList>
            <person name="de Groot N.N."/>
        </authorList>
    </citation>
    <scope>NUCLEOTIDE SEQUENCE [LARGE SCALE GENOMIC DNA]</scope>
    <source>
        <strain evidence="5">OGL-20</strain>
    </source>
</reference>
<accession>A0A0Q2QNL9</accession>
<dbReference type="AlphaFoldDB" id="A0A0Q2QNL9"/>
<dbReference type="Proteomes" id="UP000250136">
    <property type="component" value="Chromosome"/>
</dbReference>
<reference evidence="3 8" key="2">
    <citation type="submission" date="2016-04" db="EMBL/GenBank/DDBJ databases">
        <title>Complete genome sequence of Thermococcus thioreducens type strain OGL-20P.</title>
        <authorList>
            <person name="Oger P.M."/>
        </authorList>
    </citation>
    <scope>NUCLEOTIDE SEQUENCE [LARGE SCALE GENOMIC DNA]</scope>
    <source>
        <strain evidence="3 8">OGL-20P</strain>
    </source>
</reference>
<dbReference type="Proteomes" id="UP000051862">
    <property type="component" value="Unassembled WGS sequence"/>
</dbReference>
<dbReference type="EMBL" id="FOIW01000001">
    <property type="protein sequence ID" value="SEV82627.1"/>
    <property type="molecule type" value="Genomic_DNA"/>
</dbReference>
<protein>
    <submittedName>
        <fullName evidence="5">CAAX protease self-immunity</fullName>
    </submittedName>
</protein>
<keyword evidence="1" id="KW-0472">Membrane</keyword>
<keyword evidence="5" id="KW-0378">Hydrolase</keyword>
<dbReference type="OrthoDB" id="137554at2157"/>
<dbReference type="RefSeq" id="WP_055430341.1">
    <property type="nucleotide sequence ID" value="NZ_CP015105.1"/>
</dbReference>
<dbReference type="STRING" id="277988.SAMN05216170_0173"/>
<dbReference type="EMBL" id="LIXN01000024">
    <property type="protein sequence ID" value="KQH81469.1"/>
    <property type="molecule type" value="Genomic_DNA"/>
</dbReference>
<feature type="transmembrane region" description="Helical" evidence="1">
    <location>
        <begin position="143"/>
        <end position="162"/>
    </location>
</feature>
<dbReference type="GO" id="GO:0004175">
    <property type="term" value="F:endopeptidase activity"/>
    <property type="evidence" value="ECO:0007669"/>
    <property type="project" value="UniProtKB-ARBA"/>
</dbReference>
<evidence type="ECO:0000313" key="8">
    <source>
        <dbReference type="Proteomes" id="UP000250136"/>
    </source>
</evidence>
<dbReference type="PATRIC" id="fig|277988.4.peg.2363"/>
<dbReference type="Proteomes" id="UP000182125">
    <property type="component" value="Unassembled WGS sequence"/>
</dbReference>